<accession>A0A4Q7M0U5</accession>
<dbReference type="InterPro" id="IPR050194">
    <property type="entry name" value="Glycosyltransferase_grp1"/>
</dbReference>
<evidence type="ECO:0000313" key="5">
    <source>
        <dbReference type="EMBL" id="RZS59968.1"/>
    </source>
</evidence>
<dbReference type="PANTHER" id="PTHR45947">
    <property type="entry name" value="SULFOQUINOVOSYL TRANSFERASE SQD2"/>
    <property type="match status" value="1"/>
</dbReference>
<feature type="domain" description="Glycosyltransferase subfamily 4-like N-terminal" evidence="4">
    <location>
        <begin position="14"/>
        <end position="180"/>
    </location>
</feature>
<sequence>MRIAFMVSSYPPAIGGLERHIADLAEELASLGHTVGVFTLAPRSRPMRRENGVEVCRYAEIVRVGDVLGLPTAPALRRLREEVKAWRPDAISVHTRFFPPTWFGVLLARRLGVPSVLTEHGSGHVVSESTLVHVASRVVDGTLGRWALRRASLVLGISRGATAFVDRLAGRRAVLFQNAVRLSAGASGGPHPERIVFLGRMVGGKGWDTFLEVAGELRRRGVAFDAVMLGDGPELEQARAEVARLALADVVDVRGGVSHAEVYEALRSAVLVNPTLLAEGFQTTVMEAVAAGGRVVTYAGSQSGEALVEDGAPVTIVPRGDKAALCEAVLAELAQPSAPFAAERFAQWTWPERAREYEALLAGLTAGQPGRD</sequence>
<evidence type="ECO:0000256" key="3">
    <source>
        <dbReference type="ARBA" id="ARBA00022679"/>
    </source>
</evidence>
<dbReference type="AlphaFoldDB" id="A0A4Q7M0U5"/>
<dbReference type="Pfam" id="PF13439">
    <property type="entry name" value="Glyco_transf_4"/>
    <property type="match status" value="1"/>
</dbReference>
<dbReference type="Gene3D" id="3.40.50.2000">
    <property type="entry name" value="Glycogen Phosphorylase B"/>
    <property type="match status" value="2"/>
</dbReference>
<keyword evidence="2" id="KW-0328">Glycosyltransferase</keyword>
<comment type="caution">
    <text evidence="5">The sequence shown here is derived from an EMBL/GenBank/DDBJ whole genome shotgun (WGS) entry which is preliminary data.</text>
</comment>
<dbReference type="GO" id="GO:1901137">
    <property type="term" value="P:carbohydrate derivative biosynthetic process"/>
    <property type="evidence" value="ECO:0007669"/>
    <property type="project" value="UniProtKB-ARBA"/>
</dbReference>
<name>A0A4Q7M0U5_9MICO</name>
<proteinExistence type="predicted"/>
<protein>
    <recommendedName>
        <fullName evidence="1">D-inositol 3-phosphate glycosyltransferase</fullName>
    </recommendedName>
</protein>
<dbReference type="PANTHER" id="PTHR45947:SF3">
    <property type="entry name" value="SULFOQUINOVOSYL TRANSFERASE SQD2"/>
    <property type="match status" value="1"/>
</dbReference>
<reference evidence="5 6" key="1">
    <citation type="submission" date="2019-02" db="EMBL/GenBank/DDBJ databases">
        <title>Sequencing the genomes of 1000 actinobacteria strains.</title>
        <authorList>
            <person name="Klenk H.-P."/>
        </authorList>
    </citation>
    <scope>NUCLEOTIDE SEQUENCE [LARGE SCALE GENOMIC DNA]</scope>
    <source>
        <strain evidence="5 6">DSM 16932</strain>
    </source>
</reference>
<dbReference type="InterPro" id="IPR028098">
    <property type="entry name" value="Glyco_trans_4-like_N"/>
</dbReference>
<dbReference type="Proteomes" id="UP000293852">
    <property type="component" value="Unassembled WGS sequence"/>
</dbReference>
<dbReference type="EMBL" id="SGWX01000001">
    <property type="protein sequence ID" value="RZS59968.1"/>
    <property type="molecule type" value="Genomic_DNA"/>
</dbReference>
<gene>
    <name evidence="5" type="ORF">EV386_0208</name>
</gene>
<dbReference type="GO" id="GO:0016757">
    <property type="term" value="F:glycosyltransferase activity"/>
    <property type="evidence" value="ECO:0007669"/>
    <property type="project" value="UniProtKB-KW"/>
</dbReference>
<evidence type="ECO:0000256" key="1">
    <source>
        <dbReference type="ARBA" id="ARBA00021292"/>
    </source>
</evidence>
<dbReference type="CDD" id="cd03801">
    <property type="entry name" value="GT4_PimA-like"/>
    <property type="match status" value="1"/>
</dbReference>
<keyword evidence="3 5" id="KW-0808">Transferase</keyword>
<dbReference type="Pfam" id="PF13692">
    <property type="entry name" value="Glyco_trans_1_4"/>
    <property type="match status" value="1"/>
</dbReference>
<dbReference type="SUPFAM" id="SSF53756">
    <property type="entry name" value="UDP-Glycosyltransferase/glycogen phosphorylase"/>
    <property type="match status" value="1"/>
</dbReference>
<organism evidence="5 6">
    <name type="scientific">Xylanimonas ulmi</name>
    <dbReference type="NCBI Taxonomy" id="228973"/>
    <lineage>
        <taxon>Bacteria</taxon>
        <taxon>Bacillati</taxon>
        <taxon>Actinomycetota</taxon>
        <taxon>Actinomycetes</taxon>
        <taxon>Micrococcales</taxon>
        <taxon>Promicromonosporaceae</taxon>
        <taxon>Xylanimonas</taxon>
    </lineage>
</organism>
<evidence type="ECO:0000259" key="4">
    <source>
        <dbReference type="Pfam" id="PF13439"/>
    </source>
</evidence>
<evidence type="ECO:0000256" key="2">
    <source>
        <dbReference type="ARBA" id="ARBA00022676"/>
    </source>
</evidence>
<evidence type="ECO:0000313" key="6">
    <source>
        <dbReference type="Proteomes" id="UP000293852"/>
    </source>
</evidence>
<dbReference type="OrthoDB" id="3171021at2"/>
<keyword evidence="6" id="KW-1185">Reference proteome</keyword>